<evidence type="ECO:0000256" key="1">
    <source>
        <dbReference type="SAM" id="SignalP"/>
    </source>
</evidence>
<reference evidence="3" key="1">
    <citation type="submission" date="2018-03" db="EMBL/GenBank/DDBJ databases">
        <title>Gramella fulva sp. nov., isolated from a dry surface of tidal flat.</title>
        <authorList>
            <person name="Hwang S.H."/>
            <person name="Hwang W.M."/>
            <person name="Kang K."/>
            <person name="Ahn T.-Y."/>
        </authorList>
    </citation>
    <scope>NUCLEOTIDE SEQUENCE [LARGE SCALE GENOMIC DNA]</scope>
    <source>
        <strain evidence="3">SH35</strain>
    </source>
</reference>
<accession>A0A2R3Z6L5</accession>
<keyword evidence="1" id="KW-0732">Signal</keyword>
<dbReference type="RefSeq" id="WP_107012675.1">
    <property type="nucleotide sequence ID" value="NZ_CP028136.1"/>
</dbReference>
<evidence type="ECO:0000313" key="3">
    <source>
        <dbReference type="Proteomes" id="UP000241507"/>
    </source>
</evidence>
<protein>
    <recommendedName>
        <fullName evidence="4">TonB C-terminal domain-containing protein</fullName>
    </recommendedName>
</protein>
<name>A0A2R3Z6L5_9FLAO</name>
<evidence type="ECO:0000313" key="2">
    <source>
        <dbReference type="EMBL" id="AVR45900.1"/>
    </source>
</evidence>
<proteinExistence type="predicted"/>
<organism evidence="2 3">
    <name type="scientific">Christiangramia fulva</name>
    <dbReference type="NCBI Taxonomy" id="2126553"/>
    <lineage>
        <taxon>Bacteria</taxon>
        <taxon>Pseudomonadati</taxon>
        <taxon>Bacteroidota</taxon>
        <taxon>Flavobacteriia</taxon>
        <taxon>Flavobacteriales</taxon>
        <taxon>Flavobacteriaceae</taxon>
        <taxon>Christiangramia</taxon>
    </lineage>
</organism>
<feature type="chain" id="PRO_5015344416" description="TonB C-terminal domain-containing protein" evidence="1">
    <location>
        <begin position="22"/>
        <end position="106"/>
    </location>
</feature>
<feature type="signal peptide" evidence="1">
    <location>
        <begin position="1"/>
        <end position="21"/>
    </location>
</feature>
<evidence type="ECO:0008006" key="4">
    <source>
        <dbReference type="Google" id="ProtNLM"/>
    </source>
</evidence>
<keyword evidence="3" id="KW-1185">Reference proteome</keyword>
<dbReference type="EMBL" id="CP028136">
    <property type="protein sequence ID" value="AVR45900.1"/>
    <property type="molecule type" value="Genomic_DNA"/>
</dbReference>
<sequence>MKKLQLVFITLALITTSICSASTKPSSDFVSEVKTYLQDLPLEIKHDVSIKVSFSLNEKNEMVVHSVKAPNVFLRKLITKRLDHVKMNASLDSSFEEYTLPVRITP</sequence>
<dbReference type="Proteomes" id="UP000241507">
    <property type="component" value="Chromosome"/>
</dbReference>
<dbReference type="KEGG" id="grs:C7S20_11910"/>
<dbReference type="AlphaFoldDB" id="A0A2R3Z6L5"/>
<gene>
    <name evidence="2" type="ORF">C7S20_11910</name>
</gene>